<comment type="caution">
    <text evidence="2">The sequence shown here is derived from an EMBL/GenBank/DDBJ whole genome shotgun (WGS) entry which is preliminary data.</text>
</comment>
<dbReference type="AlphaFoldDB" id="A0A125PMZ3"/>
<dbReference type="Proteomes" id="UP000065797">
    <property type="component" value="Unassembled WGS sequence"/>
</dbReference>
<dbReference type="Pfam" id="PF03746">
    <property type="entry name" value="LamB_YcsF"/>
    <property type="match status" value="1"/>
</dbReference>
<dbReference type="NCBIfam" id="NF003813">
    <property type="entry name" value="PRK05406.1-2"/>
    <property type="match status" value="1"/>
</dbReference>
<gene>
    <name evidence="1" type="primary">pxpA</name>
    <name evidence="2" type="ORF">AWW70_14245</name>
</gene>
<dbReference type="Gene3D" id="3.20.20.370">
    <property type="entry name" value="Glycoside hydrolase/deacetylase"/>
    <property type="match status" value="1"/>
</dbReference>
<protein>
    <recommendedName>
        <fullName evidence="1">5-oxoprolinase subunit A</fullName>
        <shortName evidence="1">5-OPase subunit A</shortName>
        <ecNumber evidence="1">3.5.2.9</ecNumber>
    </recommendedName>
    <alternativeName>
        <fullName evidence="1">5-oxoprolinase (ATP-hydrolyzing) subunit A</fullName>
    </alternativeName>
</protein>
<name>A0A125PMZ3_BACMY</name>
<dbReference type="InterPro" id="IPR011330">
    <property type="entry name" value="Glyco_hydro/deAcase_b/a-brl"/>
</dbReference>
<dbReference type="RefSeq" id="WP_060750363.1">
    <property type="nucleotide sequence ID" value="NZ_LRPH01000049.1"/>
</dbReference>
<dbReference type="GO" id="GO:0017168">
    <property type="term" value="F:5-oxoprolinase (ATP-hydrolyzing) activity"/>
    <property type="evidence" value="ECO:0007669"/>
    <property type="project" value="UniProtKB-UniRule"/>
</dbReference>
<dbReference type="GO" id="GO:0005524">
    <property type="term" value="F:ATP binding"/>
    <property type="evidence" value="ECO:0007669"/>
    <property type="project" value="UniProtKB-UniRule"/>
</dbReference>
<dbReference type="GO" id="GO:0005975">
    <property type="term" value="P:carbohydrate metabolic process"/>
    <property type="evidence" value="ECO:0007669"/>
    <property type="project" value="InterPro"/>
</dbReference>
<evidence type="ECO:0000313" key="3">
    <source>
        <dbReference type="Proteomes" id="UP000065797"/>
    </source>
</evidence>
<comment type="subunit">
    <text evidence="1">Forms a complex composed of PxpA, PxpB and PxpC.</text>
</comment>
<dbReference type="NCBIfam" id="NF003814">
    <property type="entry name" value="PRK05406.1-3"/>
    <property type="match status" value="1"/>
</dbReference>
<dbReference type="EC" id="3.5.2.9" evidence="1"/>
<organism evidence="2 3">
    <name type="scientific">Bacillus mycoides</name>
    <dbReference type="NCBI Taxonomy" id="1405"/>
    <lineage>
        <taxon>Bacteria</taxon>
        <taxon>Bacillati</taxon>
        <taxon>Bacillota</taxon>
        <taxon>Bacilli</taxon>
        <taxon>Bacillales</taxon>
        <taxon>Bacillaceae</taxon>
        <taxon>Bacillus</taxon>
        <taxon>Bacillus cereus group</taxon>
    </lineage>
</organism>
<dbReference type="NCBIfam" id="NF003816">
    <property type="entry name" value="PRK05406.1-5"/>
    <property type="match status" value="1"/>
</dbReference>
<dbReference type="SUPFAM" id="SSF88713">
    <property type="entry name" value="Glycoside hydrolase/deacetylase"/>
    <property type="match status" value="1"/>
</dbReference>
<dbReference type="PANTHER" id="PTHR30292">
    <property type="entry name" value="UNCHARACTERIZED PROTEIN YBGL-RELATED"/>
    <property type="match status" value="1"/>
</dbReference>
<reference evidence="2 3" key="1">
    <citation type="submission" date="2016-01" db="EMBL/GenBank/DDBJ databases">
        <authorList>
            <person name="McClelland M."/>
            <person name="Jain A."/>
            <person name="Saraogi P."/>
            <person name="Mendelson R."/>
            <person name="Westerman R."/>
            <person name="SanMiguel P."/>
            <person name="Csonka L."/>
        </authorList>
    </citation>
    <scope>NUCLEOTIDE SEQUENCE [LARGE SCALE GENOMIC DNA]</scope>
    <source>
        <strain evidence="2 3">PE8-15</strain>
    </source>
</reference>
<dbReference type="EMBL" id="LRPH01000049">
    <property type="protein sequence ID" value="KWU62579.1"/>
    <property type="molecule type" value="Genomic_DNA"/>
</dbReference>
<dbReference type="CDD" id="cd10787">
    <property type="entry name" value="LamB_YcsF_like"/>
    <property type="match status" value="1"/>
</dbReference>
<evidence type="ECO:0000256" key="1">
    <source>
        <dbReference type="HAMAP-Rule" id="MF_00691"/>
    </source>
</evidence>
<comment type="function">
    <text evidence="1">Catalyzes the cleavage of 5-oxoproline to form L-glutamate coupled to the hydrolysis of ATP to ADP and inorganic phosphate.</text>
</comment>
<dbReference type="PANTHER" id="PTHR30292:SF0">
    <property type="entry name" value="5-OXOPROLINASE SUBUNIT A"/>
    <property type="match status" value="1"/>
</dbReference>
<accession>A0A125PMZ3</accession>
<evidence type="ECO:0000313" key="2">
    <source>
        <dbReference type="EMBL" id="KWU62579.1"/>
    </source>
</evidence>
<proteinExistence type="inferred from homology"/>
<dbReference type="InterPro" id="IPR005501">
    <property type="entry name" value="LamB/YcsF/PxpA-like"/>
</dbReference>
<comment type="catalytic activity">
    <reaction evidence="1">
        <text>5-oxo-L-proline + ATP + 2 H2O = L-glutamate + ADP + phosphate + H(+)</text>
        <dbReference type="Rhea" id="RHEA:10348"/>
        <dbReference type="ChEBI" id="CHEBI:15377"/>
        <dbReference type="ChEBI" id="CHEBI:15378"/>
        <dbReference type="ChEBI" id="CHEBI:29985"/>
        <dbReference type="ChEBI" id="CHEBI:30616"/>
        <dbReference type="ChEBI" id="CHEBI:43474"/>
        <dbReference type="ChEBI" id="CHEBI:58402"/>
        <dbReference type="ChEBI" id="CHEBI:456216"/>
        <dbReference type="EC" id="3.5.2.9"/>
    </reaction>
</comment>
<sequence length="257" mass="27911">MTKIDLNCDLGESFGAYKMGNDDEILPFVSTINVACGFHAGDPSVMRQTVEKALQKNVAIGAHPGFPDLIGFGRRNMHVSASEVYDYVLYQIGALDGFVKAAGAKMQHVKPHGALYNMAATDSEIADAIAKAIYHINPGLLLYGLANSEAFIKATEKYNITLVQEAFADRTYKQDGTLTSRTEENALIKNEDEAIKQVLQMVKEGYVESVNGGKVAVQAQTICLHGDGEKAVQFAGKIYRTFELNGISICAPNKVKL</sequence>
<dbReference type="HAMAP" id="MF_00691">
    <property type="entry name" value="PxpA"/>
    <property type="match status" value="1"/>
</dbReference>
<keyword evidence="1" id="KW-0378">Hydrolase</keyword>
<comment type="similarity">
    <text evidence="1">Belongs to the LamB/PxpA family.</text>
</comment>
<keyword evidence="1" id="KW-0547">Nucleotide-binding</keyword>
<keyword evidence="1" id="KW-0067">ATP-binding</keyword>